<keyword evidence="2" id="KW-1185">Reference proteome</keyword>
<evidence type="ECO:0000313" key="2">
    <source>
        <dbReference type="Proteomes" id="UP000727407"/>
    </source>
</evidence>
<proteinExistence type="predicted"/>
<protein>
    <submittedName>
        <fullName evidence="1">Uncharacterized protein</fullName>
    </submittedName>
</protein>
<dbReference type="AlphaFoldDB" id="A0A8J4UKN9"/>
<dbReference type="Proteomes" id="UP000727407">
    <property type="component" value="Unassembled WGS sequence"/>
</dbReference>
<accession>A0A8J4UKN9</accession>
<organism evidence="1 2">
    <name type="scientific">Clarias magur</name>
    <name type="common">Asian catfish</name>
    <name type="synonym">Macropteronotus magur</name>
    <dbReference type="NCBI Taxonomy" id="1594786"/>
    <lineage>
        <taxon>Eukaryota</taxon>
        <taxon>Metazoa</taxon>
        <taxon>Chordata</taxon>
        <taxon>Craniata</taxon>
        <taxon>Vertebrata</taxon>
        <taxon>Euteleostomi</taxon>
        <taxon>Actinopterygii</taxon>
        <taxon>Neopterygii</taxon>
        <taxon>Teleostei</taxon>
        <taxon>Ostariophysi</taxon>
        <taxon>Siluriformes</taxon>
        <taxon>Clariidae</taxon>
        <taxon>Clarias</taxon>
    </lineage>
</organism>
<comment type="caution">
    <text evidence="1">The sequence shown here is derived from an EMBL/GenBank/DDBJ whole genome shotgun (WGS) entry which is preliminary data.</text>
</comment>
<gene>
    <name evidence="1" type="ORF">DAT39_006776</name>
</gene>
<reference evidence="1" key="1">
    <citation type="submission" date="2020-07" db="EMBL/GenBank/DDBJ databases">
        <title>Clarias magur genome sequencing, assembly and annotation.</title>
        <authorList>
            <person name="Kushwaha B."/>
            <person name="Kumar R."/>
            <person name="Das P."/>
            <person name="Joshi C.G."/>
            <person name="Kumar D."/>
            <person name="Nagpure N.S."/>
            <person name="Pandey M."/>
            <person name="Agarwal S."/>
            <person name="Srivastava S."/>
            <person name="Singh M."/>
            <person name="Sahoo L."/>
            <person name="Jayasankar P."/>
            <person name="Meher P.K."/>
            <person name="Koringa P.G."/>
            <person name="Iquebal M.A."/>
            <person name="Das S.P."/>
            <person name="Bit A."/>
            <person name="Patnaik S."/>
            <person name="Patel N."/>
            <person name="Shah T.M."/>
            <person name="Hinsu A."/>
            <person name="Jena J.K."/>
        </authorList>
    </citation>
    <scope>NUCLEOTIDE SEQUENCE</scope>
    <source>
        <strain evidence="1">CIFAMagur01</strain>
        <tissue evidence="1">Testis</tissue>
    </source>
</reference>
<dbReference type="EMBL" id="QNUK01000072">
    <property type="protein sequence ID" value="KAF5903429.1"/>
    <property type="molecule type" value="Genomic_DNA"/>
</dbReference>
<evidence type="ECO:0000313" key="1">
    <source>
        <dbReference type="EMBL" id="KAF5903429.1"/>
    </source>
</evidence>
<sequence length="72" mass="8294">MPSLLDDRQLVSLFDRELLLAARFEVVQGGVELRRPLLGLRHAQIPRHRADFCRRSDARIARLRPKPVPQAV</sequence>
<name>A0A8J4UKN9_CLAMG</name>